<evidence type="ECO:0000256" key="1">
    <source>
        <dbReference type="ARBA" id="ARBA00003800"/>
    </source>
</evidence>
<feature type="domain" description="D-isomer specific 2-hydroxyacid dehydrogenase NAD-binding" evidence="8">
    <location>
        <begin position="2"/>
        <end position="133"/>
    </location>
</feature>
<dbReference type="GO" id="GO:0016616">
    <property type="term" value="F:oxidoreductase activity, acting on the CH-OH group of donors, NAD or NADP as acceptor"/>
    <property type="evidence" value="ECO:0007669"/>
    <property type="project" value="UniProtKB-ARBA"/>
</dbReference>
<dbReference type="FunFam" id="3.40.50.720:FF:000021">
    <property type="entry name" value="D-3-phosphoglycerate dehydrogenase"/>
    <property type="match status" value="1"/>
</dbReference>
<sequence length="135" mass="14231">SKYTGVELSEKVLGVVGLGRIGVLVAQRMSAFGMKIVAYDPYVQPARAAQMGVKLLSLDELLEVADFITVHLPKTPETLGLIGDEALHKVKPSVRIVNAARGGIVDEEALASALKEGRVAGAGLDVYAKEPCTDS</sequence>
<comment type="similarity">
    <text evidence="2">Belongs to the D-isomer specific 2-hydroxyacid dehydrogenase family.</text>
</comment>
<dbReference type="PROSITE" id="PS00670">
    <property type="entry name" value="D_2_HYDROXYACID_DH_2"/>
    <property type="match status" value="1"/>
</dbReference>
<evidence type="ECO:0000256" key="2">
    <source>
        <dbReference type="ARBA" id="ARBA00005854"/>
    </source>
</evidence>
<dbReference type="SUPFAM" id="SSF51735">
    <property type="entry name" value="NAD(P)-binding Rossmann-fold domains"/>
    <property type="match status" value="1"/>
</dbReference>
<accession>A0A6G3X0J8</accession>
<evidence type="ECO:0000256" key="5">
    <source>
        <dbReference type="ARBA" id="ARBA00023027"/>
    </source>
</evidence>
<feature type="non-terminal residue" evidence="9">
    <location>
        <position position="1"/>
    </location>
</feature>
<dbReference type="InterPro" id="IPR029753">
    <property type="entry name" value="D-isomer_DH_CS"/>
</dbReference>
<dbReference type="EMBL" id="JAAGMN010003446">
    <property type="protein sequence ID" value="NEE11318.1"/>
    <property type="molecule type" value="Genomic_DNA"/>
</dbReference>
<dbReference type="PANTHER" id="PTHR42789:SF1">
    <property type="entry name" value="D-ISOMER SPECIFIC 2-HYDROXYACID DEHYDROGENASE FAMILY PROTEIN (AFU_ORTHOLOGUE AFUA_6G10090)"/>
    <property type="match status" value="1"/>
</dbReference>
<keyword evidence="5" id="KW-0520">NAD</keyword>
<reference evidence="9" key="1">
    <citation type="submission" date="2020-01" db="EMBL/GenBank/DDBJ databases">
        <title>Insect and environment-associated Actinomycetes.</title>
        <authorList>
            <person name="Currrie C."/>
            <person name="Chevrette M."/>
            <person name="Carlson C."/>
            <person name="Stubbendieck R."/>
            <person name="Wendt-Pienkowski E."/>
        </authorList>
    </citation>
    <scope>NUCLEOTIDE SEQUENCE</scope>
    <source>
        <strain evidence="9">SID7499</strain>
    </source>
</reference>
<evidence type="ECO:0000313" key="9">
    <source>
        <dbReference type="EMBL" id="NEE11318.1"/>
    </source>
</evidence>
<dbReference type="PANTHER" id="PTHR42789">
    <property type="entry name" value="D-ISOMER SPECIFIC 2-HYDROXYACID DEHYDROGENASE FAMILY PROTEIN (AFU_ORTHOLOGUE AFUA_6G10090)"/>
    <property type="match status" value="1"/>
</dbReference>
<evidence type="ECO:0000259" key="8">
    <source>
        <dbReference type="Pfam" id="PF02826"/>
    </source>
</evidence>
<dbReference type="InterPro" id="IPR006140">
    <property type="entry name" value="D-isomer_DH_NAD-bd"/>
</dbReference>
<dbReference type="PROSITE" id="PS00065">
    <property type="entry name" value="D_2_HYDROXYACID_DH_1"/>
    <property type="match status" value="1"/>
</dbReference>
<dbReference type="PROSITE" id="PS00671">
    <property type="entry name" value="D_2_HYDROXYACID_DH_3"/>
    <property type="match status" value="1"/>
</dbReference>
<proteinExistence type="inferred from homology"/>
<dbReference type="AlphaFoldDB" id="A0A6G3X0J8"/>
<name>A0A6G3X0J8_9ACTN</name>
<dbReference type="EC" id="1.1.1.399" evidence="3"/>
<dbReference type="Gene3D" id="3.40.50.720">
    <property type="entry name" value="NAD(P)-binding Rossmann-like Domain"/>
    <property type="match status" value="1"/>
</dbReference>
<comment type="caution">
    <text evidence="9">The sequence shown here is derived from an EMBL/GenBank/DDBJ whole genome shotgun (WGS) entry which is preliminary data.</text>
</comment>
<comment type="function">
    <text evidence="1">Catalyzes the reversible oxidation of 3-phospho-D-glycerate to 3-phosphonooxypyruvate, the first step of the phosphorylated L-serine biosynthesis pathway. Also catalyzes the reversible oxidation of 2-hydroxyglutarate to 2-oxoglutarate.</text>
</comment>
<gene>
    <name evidence="9" type="ORF">G3M58_33290</name>
</gene>
<dbReference type="InterPro" id="IPR050857">
    <property type="entry name" value="D-2-hydroxyacid_DH"/>
</dbReference>
<keyword evidence="4" id="KW-0560">Oxidoreductase</keyword>
<evidence type="ECO:0000256" key="6">
    <source>
        <dbReference type="ARBA" id="ARBA00030455"/>
    </source>
</evidence>
<evidence type="ECO:0000256" key="3">
    <source>
        <dbReference type="ARBA" id="ARBA00013001"/>
    </source>
</evidence>
<dbReference type="GO" id="GO:0051287">
    <property type="term" value="F:NAD binding"/>
    <property type="evidence" value="ECO:0007669"/>
    <property type="project" value="InterPro"/>
</dbReference>
<organism evidence="9">
    <name type="scientific">Streptomyces sp. SID7499</name>
    <dbReference type="NCBI Taxonomy" id="2706086"/>
    <lineage>
        <taxon>Bacteria</taxon>
        <taxon>Bacillati</taxon>
        <taxon>Actinomycetota</taxon>
        <taxon>Actinomycetes</taxon>
        <taxon>Kitasatosporales</taxon>
        <taxon>Streptomycetaceae</taxon>
        <taxon>Streptomyces</taxon>
    </lineage>
</organism>
<evidence type="ECO:0000256" key="4">
    <source>
        <dbReference type="ARBA" id="ARBA00023002"/>
    </source>
</evidence>
<dbReference type="InterPro" id="IPR029752">
    <property type="entry name" value="D-isomer_DH_CS1"/>
</dbReference>
<dbReference type="InterPro" id="IPR036291">
    <property type="entry name" value="NAD(P)-bd_dom_sf"/>
</dbReference>
<comment type="catalytic activity">
    <reaction evidence="7">
        <text>(R)-2-hydroxyglutarate + NAD(+) = 2-oxoglutarate + NADH + H(+)</text>
        <dbReference type="Rhea" id="RHEA:49612"/>
        <dbReference type="ChEBI" id="CHEBI:15378"/>
        <dbReference type="ChEBI" id="CHEBI:15801"/>
        <dbReference type="ChEBI" id="CHEBI:16810"/>
        <dbReference type="ChEBI" id="CHEBI:57540"/>
        <dbReference type="ChEBI" id="CHEBI:57945"/>
        <dbReference type="EC" id="1.1.1.399"/>
    </reaction>
</comment>
<feature type="non-terminal residue" evidence="9">
    <location>
        <position position="135"/>
    </location>
</feature>
<protein>
    <recommendedName>
        <fullName evidence="6">2-oxoglutarate reductase</fullName>
        <ecNumber evidence="3">1.1.1.399</ecNumber>
    </recommendedName>
    <alternativeName>
        <fullName evidence="6">2-oxoglutarate reductase</fullName>
    </alternativeName>
</protein>
<evidence type="ECO:0000256" key="7">
    <source>
        <dbReference type="ARBA" id="ARBA00048126"/>
    </source>
</evidence>
<dbReference type="Pfam" id="PF02826">
    <property type="entry name" value="2-Hacid_dh_C"/>
    <property type="match status" value="1"/>
</dbReference>